<dbReference type="PANTHER" id="PTHR11953">
    <property type="entry name" value="EXOSOME COMPLEX COMPONENT"/>
    <property type="match status" value="1"/>
</dbReference>
<keyword evidence="12" id="KW-1185">Reference proteome</keyword>
<dbReference type="Proteomes" id="UP001224516">
    <property type="component" value="Unassembled WGS sequence"/>
</dbReference>
<feature type="domain" description="Exoribonuclease phosphorolytic" evidence="8">
    <location>
        <begin position="157"/>
        <end position="224"/>
    </location>
</feature>
<dbReference type="GO" id="GO:0016075">
    <property type="term" value="P:rRNA catabolic process"/>
    <property type="evidence" value="ECO:0007669"/>
    <property type="project" value="UniProtKB-UniRule"/>
</dbReference>
<dbReference type="RefSeq" id="WP_071109600.1">
    <property type="nucleotide sequence ID" value="NZ_CAWMOE010000023.1"/>
</dbReference>
<dbReference type="PROSITE" id="PS01277">
    <property type="entry name" value="RIBONUCLEASE_PH"/>
    <property type="match status" value="1"/>
</dbReference>
<dbReference type="SUPFAM" id="SSF54211">
    <property type="entry name" value="Ribosomal protein S5 domain 2-like"/>
    <property type="match status" value="1"/>
</dbReference>
<dbReference type="EMBL" id="MTBD01000030">
    <property type="protein sequence ID" value="PRP69562.1"/>
    <property type="molecule type" value="Genomic_DNA"/>
</dbReference>
<dbReference type="GO" id="GO:0000175">
    <property type="term" value="F:3'-5'-RNA exonuclease activity"/>
    <property type="evidence" value="ECO:0007669"/>
    <property type="project" value="UniProtKB-UniRule"/>
</dbReference>
<dbReference type="FunFam" id="3.30.230.70:FF:000003">
    <property type="entry name" value="Ribonuclease PH"/>
    <property type="match status" value="1"/>
</dbReference>
<evidence type="ECO:0000256" key="1">
    <source>
        <dbReference type="ARBA" id="ARBA00006678"/>
    </source>
</evidence>
<comment type="subunit">
    <text evidence="6">Homohexameric ring arranged as a trimer of dimers.</text>
</comment>
<dbReference type="HAMAP" id="MF_00564">
    <property type="entry name" value="RNase_PH"/>
    <property type="match status" value="1"/>
</dbReference>
<dbReference type="EC" id="2.7.7.56" evidence="6"/>
<evidence type="ECO:0000256" key="2">
    <source>
        <dbReference type="ARBA" id="ARBA00022552"/>
    </source>
</evidence>
<dbReference type="InterPro" id="IPR036345">
    <property type="entry name" value="ExoRNase_PH_dom2_sf"/>
</dbReference>
<keyword evidence="3 6" id="KW-0820">tRNA-binding</keyword>
<gene>
    <name evidence="6 9" type="primary">rph</name>
    <name evidence="10" type="ORF">BUE93_17490</name>
    <name evidence="9" type="ORF">QCL97_013960</name>
</gene>
<dbReference type="InterPro" id="IPR015847">
    <property type="entry name" value="ExoRNase_PH_dom2"/>
</dbReference>
<keyword evidence="5" id="KW-0694">RNA-binding</keyword>
<comment type="catalytic activity">
    <reaction evidence="6">
        <text>tRNA(n+1) + phosphate = tRNA(n) + a ribonucleoside 5'-diphosphate</text>
        <dbReference type="Rhea" id="RHEA:10628"/>
        <dbReference type="Rhea" id="RHEA-COMP:17343"/>
        <dbReference type="Rhea" id="RHEA-COMP:17344"/>
        <dbReference type="ChEBI" id="CHEBI:43474"/>
        <dbReference type="ChEBI" id="CHEBI:57930"/>
        <dbReference type="ChEBI" id="CHEBI:173114"/>
        <dbReference type="EC" id="2.7.7.56"/>
    </reaction>
</comment>
<feature type="binding site" evidence="6">
    <location>
        <begin position="124"/>
        <end position="126"/>
    </location>
    <ligand>
        <name>phosphate</name>
        <dbReference type="ChEBI" id="CHEBI:43474"/>
        <note>substrate</note>
    </ligand>
</feature>
<sequence>MRPSQRSADAMRVVRLTRSYTKHAEGSVLVEFGDTKVICTASVEETVPPFLKGKGQGWVTAEYGMLPRSTGSRMRRESAAGKQSGRTQEIQRLIGRSLRAVIDLAKLGERQIVIDCDVIQADGGTRTASITGAYVALADAIHGLIRAGKLENSPLRDQVAAVSVGVFQGKPVLDLDYLEDSGCETDMNVVMTGSGRFVEVQGTAEGEPFSEEEMAAMLALARKGINELLQLQRDALAG</sequence>
<dbReference type="InterPro" id="IPR002381">
    <property type="entry name" value="RNase_PH_bac-type"/>
</dbReference>
<dbReference type="Pfam" id="PF03725">
    <property type="entry name" value="RNase_PH_C"/>
    <property type="match status" value="1"/>
</dbReference>
<reference evidence="9 12" key="2">
    <citation type="submission" date="2023-12" db="EMBL/GenBank/DDBJ databases">
        <title>Evaluation and characterization of a potential secondary metabolite violacein from indigenous Chromobacterium amazonense SAM215.</title>
        <authorList>
            <person name="Tarafdar M.R."/>
            <person name="Abedin S.M."/>
            <person name="Atiqua A."/>
            <person name="Saha A."/>
            <person name="Khan S.N."/>
        </authorList>
    </citation>
    <scope>NUCLEOTIDE SEQUENCE [LARGE SCALE GENOMIC DNA]</scope>
    <source>
        <strain evidence="9 12">SAM215</strain>
    </source>
</reference>
<dbReference type="Pfam" id="PF01138">
    <property type="entry name" value="RNase_PH"/>
    <property type="match status" value="1"/>
</dbReference>
<evidence type="ECO:0000313" key="12">
    <source>
        <dbReference type="Proteomes" id="UP001224516"/>
    </source>
</evidence>
<dbReference type="GO" id="GO:0000049">
    <property type="term" value="F:tRNA binding"/>
    <property type="evidence" value="ECO:0007669"/>
    <property type="project" value="UniProtKB-UniRule"/>
</dbReference>
<dbReference type="InterPro" id="IPR018336">
    <property type="entry name" value="RNase_PH_CS"/>
</dbReference>
<evidence type="ECO:0000259" key="7">
    <source>
        <dbReference type="Pfam" id="PF01138"/>
    </source>
</evidence>
<protein>
    <recommendedName>
        <fullName evidence="6">Ribonuclease PH</fullName>
        <shortName evidence="6">RNase PH</shortName>
        <ecNumber evidence="6">2.7.7.56</ecNumber>
    </recommendedName>
    <alternativeName>
        <fullName evidence="6">tRNA nucleotidyltransferase</fullName>
    </alternativeName>
</protein>
<keyword evidence="2 6" id="KW-0698">rRNA processing</keyword>
<dbReference type="GO" id="GO:0031125">
    <property type="term" value="P:rRNA 3'-end processing"/>
    <property type="evidence" value="ECO:0007669"/>
    <property type="project" value="UniProtKB-ARBA"/>
</dbReference>
<dbReference type="InterPro" id="IPR027408">
    <property type="entry name" value="PNPase/RNase_PH_dom_sf"/>
</dbReference>
<evidence type="ECO:0000256" key="4">
    <source>
        <dbReference type="ARBA" id="ARBA00022694"/>
    </source>
</evidence>
<evidence type="ECO:0000256" key="6">
    <source>
        <dbReference type="HAMAP-Rule" id="MF_00564"/>
    </source>
</evidence>
<dbReference type="GO" id="GO:0009022">
    <property type="term" value="F:tRNA nucleotidyltransferase activity"/>
    <property type="evidence" value="ECO:0007669"/>
    <property type="project" value="UniProtKB-UniRule"/>
</dbReference>
<dbReference type="SUPFAM" id="SSF55666">
    <property type="entry name" value="Ribonuclease PH domain 2-like"/>
    <property type="match status" value="1"/>
</dbReference>
<dbReference type="OrthoDB" id="9802265at2"/>
<evidence type="ECO:0000313" key="11">
    <source>
        <dbReference type="Proteomes" id="UP000239469"/>
    </source>
</evidence>
<dbReference type="InterPro" id="IPR050080">
    <property type="entry name" value="RNase_PH"/>
</dbReference>
<evidence type="ECO:0000313" key="9">
    <source>
        <dbReference type="EMBL" id="MEJ8675837.1"/>
    </source>
</evidence>
<comment type="similarity">
    <text evidence="1 6">Belongs to the RNase PH family.</text>
</comment>
<evidence type="ECO:0000313" key="10">
    <source>
        <dbReference type="EMBL" id="PRP69562.1"/>
    </source>
</evidence>
<dbReference type="Proteomes" id="UP000239469">
    <property type="component" value="Unassembled WGS sequence"/>
</dbReference>
<dbReference type="InterPro" id="IPR001247">
    <property type="entry name" value="ExoRNase_PH_dom1"/>
</dbReference>
<feature type="domain" description="Exoribonuclease phosphorolytic" evidence="7">
    <location>
        <begin position="11"/>
        <end position="140"/>
    </location>
</feature>
<evidence type="ECO:0000259" key="8">
    <source>
        <dbReference type="Pfam" id="PF03725"/>
    </source>
</evidence>
<dbReference type="CDD" id="cd11362">
    <property type="entry name" value="RNase_PH_bact"/>
    <property type="match status" value="1"/>
</dbReference>
<keyword evidence="6" id="KW-0548">Nucleotidyltransferase</keyword>
<keyword evidence="4 6" id="KW-0819">tRNA processing</keyword>
<dbReference type="PANTHER" id="PTHR11953:SF0">
    <property type="entry name" value="EXOSOME COMPLEX COMPONENT RRP41"/>
    <property type="match status" value="1"/>
</dbReference>
<comment type="caution">
    <text evidence="10">The sequence shown here is derived from an EMBL/GenBank/DDBJ whole genome shotgun (WGS) entry which is preliminary data.</text>
</comment>
<dbReference type="EMBL" id="JAVFJF020000029">
    <property type="protein sequence ID" value="MEJ8675837.1"/>
    <property type="molecule type" value="Genomic_DNA"/>
</dbReference>
<keyword evidence="6" id="KW-0808">Transferase</keyword>
<comment type="function">
    <text evidence="6">Phosphorolytic 3'-5' exoribonuclease that plays an important role in tRNA 3'-end maturation. Removes nucleotide residues following the 3'-CCA terminus of tRNAs; can also add nucleotides to the ends of RNA molecules by using nucleoside diphosphates as substrates, but this may not be physiologically important. Probably plays a role in initiation of 16S rRNA degradation (leading to ribosome degradation) during starvation.</text>
</comment>
<feature type="binding site" evidence="6">
    <location>
        <position position="86"/>
    </location>
    <ligand>
        <name>phosphate</name>
        <dbReference type="ChEBI" id="CHEBI:43474"/>
        <note>substrate</note>
    </ligand>
</feature>
<evidence type="ECO:0000256" key="5">
    <source>
        <dbReference type="ARBA" id="ARBA00022884"/>
    </source>
</evidence>
<evidence type="ECO:0000256" key="3">
    <source>
        <dbReference type="ARBA" id="ARBA00022555"/>
    </source>
</evidence>
<accession>A0A1S1X9E7</accession>
<dbReference type="NCBIfam" id="TIGR01966">
    <property type="entry name" value="RNasePH"/>
    <property type="match status" value="1"/>
</dbReference>
<dbReference type="GO" id="GO:0008033">
    <property type="term" value="P:tRNA processing"/>
    <property type="evidence" value="ECO:0007669"/>
    <property type="project" value="UniProtKB-UniRule"/>
</dbReference>
<dbReference type="Gene3D" id="3.30.230.70">
    <property type="entry name" value="GHMP Kinase, N-terminal domain"/>
    <property type="match status" value="1"/>
</dbReference>
<dbReference type="AlphaFoldDB" id="A0A1S1X9E7"/>
<dbReference type="InterPro" id="IPR020568">
    <property type="entry name" value="Ribosomal_Su5_D2-typ_SF"/>
</dbReference>
<reference evidence="10 11" key="1">
    <citation type="submission" date="2017-01" db="EMBL/GenBank/DDBJ databases">
        <title>New insights into the genetic diversity of Chromobacterium isolated from tropical freshwater lake.</title>
        <authorList>
            <person name="Santos A.B."/>
            <person name="Nascimento A.M."/>
            <person name="Da Silva P.C."/>
        </authorList>
    </citation>
    <scope>NUCLEOTIDE SEQUENCE [LARGE SCALE GENOMIC DNA]</scope>
    <source>
        <strain evidence="10 11">56AF</strain>
    </source>
</reference>
<proteinExistence type="inferred from homology"/>
<name>A0A1S1X9E7_9NEIS</name>
<organism evidence="10 11">
    <name type="scientific">Chromobacterium amazonense</name>
    <dbReference type="NCBI Taxonomy" id="1382803"/>
    <lineage>
        <taxon>Bacteria</taxon>
        <taxon>Pseudomonadati</taxon>
        <taxon>Pseudomonadota</taxon>
        <taxon>Betaproteobacteria</taxon>
        <taxon>Neisseriales</taxon>
        <taxon>Chromobacteriaceae</taxon>
        <taxon>Chromobacterium</taxon>
    </lineage>
</organism>